<feature type="transmembrane region" description="Helical" evidence="2">
    <location>
        <begin position="5"/>
        <end position="24"/>
    </location>
</feature>
<dbReference type="Proteomes" id="UP000580910">
    <property type="component" value="Unassembled WGS sequence"/>
</dbReference>
<evidence type="ECO:0000256" key="2">
    <source>
        <dbReference type="SAM" id="Phobius"/>
    </source>
</evidence>
<proteinExistence type="predicted"/>
<keyword evidence="2" id="KW-0472">Membrane</keyword>
<keyword evidence="2" id="KW-1133">Transmembrane helix</keyword>
<feature type="transmembrane region" description="Helical" evidence="2">
    <location>
        <begin position="92"/>
        <end position="109"/>
    </location>
</feature>
<name>A0A7W3IWJ2_9ACTN</name>
<reference evidence="3 4" key="1">
    <citation type="submission" date="2020-07" db="EMBL/GenBank/DDBJ databases">
        <title>Sequencing the genomes of 1000 actinobacteria strains.</title>
        <authorList>
            <person name="Klenk H.-P."/>
        </authorList>
    </citation>
    <scope>NUCLEOTIDE SEQUENCE [LARGE SCALE GENOMIC DNA]</scope>
    <source>
        <strain evidence="3 4">DSM 21349</strain>
    </source>
</reference>
<keyword evidence="2" id="KW-0812">Transmembrane</keyword>
<sequence length="146" mass="15300">MDLRLIARWAGLVGGLMWVLRWVLDLAGTSGGALDALHWAGLVLLALALAGTGAALVSTSAPWLRAIVAVAYPVLVWSVLEVLHPAASPESVDGAFGLVVLVLFAVMLVRSRPDEKPAPKAKKVPDPKPGARRASRGTRSTGSHAR</sequence>
<evidence type="ECO:0000313" key="3">
    <source>
        <dbReference type="EMBL" id="MBA8801889.1"/>
    </source>
</evidence>
<evidence type="ECO:0000313" key="4">
    <source>
        <dbReference type="Proteomes" id="UP000580910"/>
    </source>
</evidence>
<dbReference type="AlphaFoldDB" id="A0A7W3IWJ2"/>
<evidence type="ECO:0000256" key="1">
    <source>
        <dbReference type="SAM" id="MobiDB-lite"/>
    </source>
</evidence>
<feature type="compositionally biased region" description="Low complexity" evidence="1">
    <location>
        <begin position="137"/>
        <end position="146"/>
    </location>
</feature>
<keyword evidence="4" id="KW-1185">Reference proteome</keyword>
<feature type="transmembrane region" description="Helical" evidence="2">
    <location>
        <begin position="63"/>
        <end position="80"/>
    </location>
</feature>
<protein>
    <submittedName>
        <fullName evidence="3">Polyferredoxin</fullName>
    </submittedName>
</protein>
<feature type="transmembrane region" description="Helical" evidence="2">
    <location>
        <begin position="36"/>
        <end position="56"/>
    </location>
</feature>
<dbReference type="RefSeq" id="WP_182535986.1">
    <property type="nucleotide sequence ID" value="NZ_JACGXA010000001.1"/>
</dbReference>
<feature type="region of interest" description="Disordered" evidence="1">
    <location>
        <begin position="114"/>
        <end position="146"/>
    </location>
</feature>
<feature type="compositionally biased region" description="Basic and acidic residues" evidence="1">
    <location>
        <begin position="114"/>
        <end position="126"/>
    </location>
</feature>
<dbReference type="EMBL" id="JACGXA010000001">
    <property type="protein sequence ID" value="MBA8801889.1"/>
    <property type="molecule type" value="Genomic_DNA"/>
</dbReference>
<gene>
    <name evidence="3" type="ORF">FB382_000180</name>
</gene>
<comment type="caution">
    <text evidence="3">The sequence shown here is derived from an EMBL/GenBank/DDBJ whole genome shotgun (WGS) entry which is preliminary data.</text>
</comment>
<organism evidence="3 4">
    <name type="scientific">Nocardioides ginsengisegetis</name>
    <dbReference type="NCBI Taxonomy" id="661491"/>
    <lineage>
        <taxon>Bacteria</taxon>
        <taxon>Bacillati</taxon>
        <taxon>Actinomycetota</taxon>
        <taxon>Actinomycetes</taxon>
        <taxon>Propionibacteriales</taxon>
        <taxon>Nocardioidaceae</taxon>
        <taxon>Nocardioides</taxon>
    </lineage>
</organism>
<accession>A0A7W3IWJ2</accession>